<dbReference type="GO" id="GO:0003697">
    <property type="term" value="F:single-stranded DNA binding"/>
    <property type="evidence" value="ECO:0007669"/>
    <property type="project" value="TreeGrafter"/>
</dbReference>
<keyword evidence="5" id="KW-1185">Reference proteome</keyword>
<feature type="domain" description="RecA family profile 1" evidence="3">
    <location>
        <begin position="16"/>
        <end position="177"/>
    </location>
</feature>
<name>A0AA36GEQ8_9BILA</name>
<evidence type="ECO:0000256" key="1">
    <source>
        <dbReference type="ARBA" id="ARBA00004123"/>
    </source>
</evidence>
<evidence type="ECO:0000313" key="5">
    <source>
        <dbReference type="Proteomes" id="UP001177023"/>
    </source>
</evidence>
<proteinExistence type="predicted"/>
<protein>
    <recommendedName>
        <fullName evidence="3">RecA family profile 1 domain-containing protein</fullName>
    </recommendedName>
</protein>
<gene>
    <name evidence="4" type="ORF">MSPICULIGERA_LOCUS23660</name>
</gene>
<evidence type="ECO:0000313" key="4">
    <source>
        <dbReference type="EMBL" id="CAJ0585648.1"/>
    </source>
</evidence>
<dbReference type="Proteomes" id="UP001177023">
    <property type="component" value="Unassembled WGS sequence"/>
</dbReference>
<sequence length="255" mass="28046">MALFRNAKELLEMEATQAVLGTGIPEIDFVLGGENGLLRGGITELVGNAGAGKSQICQQILSHTLRSRHKAFCIDTEGSFRTNRLVQMLGGDCNSFLLKNLLHERPLDYEALLAALRNIYTGLESKRLAIELLVVDSVAYGVKGLNKDEYRLAIDSIGRELCKLSSLGIAILLTNHVVDEIVEGTDTSFVRAALPAWWAQRVTCRLWVERVSPAGSLRRLSLVKSPCRPRSSAEFIIQSDGLAATAERKKGREFH</sequence>
<dbReference type="InterPro" id="IPR027417">
    <property type="entry name" value="P-loop_NTPase"/>
</dbReference>
<dbReference type="GO" id="GO:0005524">
    <property type="term" value="F:ATP binding"/>
    <property type="evidence" value="ECO:0007669"/>
    <property type="project" value="InterPro"/>
</dbReference>
<comment type="caution">
    <text evidence="4">The sequence shown here is derived from an EMBL/GenBank/DDBJ whole genome shotgun (WGS) entry which is preliminary data.</text>
</comment>
<evidence type="ECO:0000259" key="3">
    <source>
        <dbReference type="PROSITE" id="PS50162"/>
    </source>
</evidence>
<dbReference type="GO" id="GO:0000724">
    <property type="term" value="P:double-strand break repair via homologous recombination"/>
    <property type="evidence" value="ECO:0007669"/>
    <property type="project" value="TreeGrafter"/>
</dbReference>
<feature type="non-terminal residue" evidence="4">
    <location>
        <position position="1"/>
    </location>
</feature>
<organism evidence="4 5">
    <name type="scientific">Mesorhabditis spiculigera</name>
    <dbReference type="NCBI Taxonomy" id="96644"/>
    <lineage>
        <taxon>Eukaryota</taxon>
        <taxon>Metazoa</taxon>
        <taxon>Ecdysozoa</taxon>
        <taxon>Nematoda</taxon>
        <taxon>Chromadorea</taxon>
        <taxon>Rhabditida</taxon>
        <taxon>Rhabditina</taxon>
        <taxon>Rhabditomorpha</taxon>
        <taxon>Rhabditoidea</taxon>
        <taxon>Rhabditidae</taxon>
        <taxon>Mesorhabditinae</taxon>
        <taxon>Mesorhabditis</taxon>
    </lineage>
</organism>
<dbReference type="GO" id="GO:0007131">
    <property type="term" value="P:reciprocal meiotic recombination"/>
    <property type="evidence" value="ECO:0007669"/>
    <property type="project" value="TreeGrafter"/>
</dbReference>
<reference evidence="4" key="1">
    <citation type="submission" date="2023-06" db="EMBL/GenBank/DDBJ databases">
        <authorList>
            <person name="Delattre M."/>
        </authorList>
    </citation>
    <scope>NUCLEOTIDE SEQUENCE</scope>
    <source>
        <strain evidence="4">AF72</strain>
    </source>
</reference>
<dbReference type="GO" id="GO:0140664">
    <property type="term" value="F:ATP-dependent DNA damage sensor activity"/>
    <property type="evidence" value="ECO:0007669"/>
    <property type="project" value="InterPro"/>
</dbReference>
<dbReference type="InterPro" id="IPR020588">
    <property type="entry name" value="RecA_ATP-bd"/>
</dbReference>
<dbReference type="InterPro" id="IPR051988">
    <property type="entry name" value="HRR_RAD51_Paralog"/>
</dbReference>
<comment type="subcellular location">
    <subcellularLocation>
        <location evidence="1">Nucleus</location>
    </subcellularLocation>
</comment>
<dbReference type="EMBL" id="CATQJA010002706">
    <property type="protein sequence ID" value="CAJ0585648.1"/>
    <property type="molecule type" value="Genomic_DNA"/>
</dbReference>
<dbReference type="AlphaFoldDB" id="A0AA36GEQ8"/>
<dbReference type="Gene3D" id="3.40.50.300">
    <property type="entry name" value="P-loop containing nucleotide triphosphate hydrolases"/>
    <property type="match status" value="1"/>
</dbReference>
<dbReference type="GO" id="GO:0000723">
    <property type="term" value="P:telomere maintenance"/>
    <property type="evidence" value="ECO:0007669"/>
    <property type="project" value="TreeGrafter"/>
</dbReference>
<accession>A0AA36GEQ8</accession>
<evidence type="ECO:0000256" key="2">
    <source>
        <dbReference type="ARBA" id="ARBA00023242"/>
    </source>
</evidence>
<dbReference type="PROSITE" id="PS50162">
    <property type="entry name" value="RECA_2"/>
    <property type="match status" value="1"/>
</dbReference>
<dbReference type="SUPFAM" id="SSF52540">
    <property type="entry name" value="P-loop containing nucleoside triphosphate hydrolases"/>
    <property type="match status" value="1"/>
</dbReference>
<dbReference type="GO" id="GO:0042148">
    <property type="term" value="P:DNA strand invasion"/>
    <property type="evidence" value="ECO:0007669"/>
    <property type="project" value="TreeGrafter"/>
</dbReference>
<dbReference type="InterPro" id="IPR013632">
    <property type="entry name" value="Rad51_C"/>
</dbReference>
<dbReference type="PANTHER" id="PTHR46457">
    <property type="entry name" value="DNA REPAIR PROTEIN RAD51 HOMOLOG 4"/>
    <property type="match status" value="1"/>
</dbReference>
<dbReference type="GO" id="GO:0000400">
    <property type="term" value="F:four-way junction DNA binding"/>
    <property type="evidence" value="ECO:0007669"/>
    <property type="project" value="TreeGrafter"/>
</dbReference>
<dbReference type="GO" id="GO:0033063">
    <property type="term" value="C:Rad51B-Rad51C-Rad51D-XRCC2 complex"/>
    <property type="evidence" value="ECO:0007669"/>
    <property type="project" value="TreeGrafter"/>
</dbReference>
<dbReference type="PANTHER" id="PTHR46457:SF1">
    <property type="entry name" value="DNA REPAIR PROTEIN RAD51 HOMOLOG 4"/>
    <property type="match status" value="1"/>
</dbReference>
<dbReference type="Pfam" id="PF08423">
    <property type="entry name" value="Rad51"/>
    <property type="match status" value="1"/>
</dbReference>
<keyword evidence="2" id="KW-0539">Nucleus</keyword>
<dbReference type="GO" id="GO:0005657">
    <property type="term" value="C:replication fork"/>
    <property type="evidence" value="ECO:0007669"/>
    <property type="project" value="TreeGrafter"/>
</dbReference>
<dbReference type="GO" id="GO:0005815">
    <property type="term" value="C:microtubule organizing center"/>
    <property type="evidence" value="ECO:0007669"/>
    <property type="project" value="TreeGrafter"/>
</dbReference>